<dbReference type="OrthoDB" id="6038785at2"/>
<comment type="caution">
    <text evidence="4">The sequence shown here is derived from an EMBL/GenBank/DDBJ whole genome shotgun (WGS) entry which is preliminary data.</text>
</comment>
<name>A0A3S0A691_9HYPH</name>
<dbReference type="InterPro" id="IPR006860">
    <property type="entry name" value="FecR"/>
</dbReference>
<reference evidence="4 5" key="1">
    <citation type="submission" date="2018-12" db="EMBL/GenBank/DDBJ databases">
        <title>Mesorhizobium carbonis sp. nov., isolated from coal mine water.</title>
        <authorList>
            <person name="Xin W."/>
            <person name="Xu Z."/>
            <person name="Xiang F."/>
            <person name="Zhang J."/>
            <person name="Xi L."/>
            <person name="Liu J."/>
        </authorList>
    </citation>
    <scope>NUCLEOTIDE SEQUENCE [LARGE SCALE GENOMIC DNA]</scope>
    <source>
        <strain evidence="4 5">B2.3</strain>
    </source>
</reference>
<feature type="region of interest" description="Disordered" evidence="1">
    <location>
        <begin position="222"/>
        <end position="251"/>
    </location>
</feature>
<dbReference type="Proteomes" id="UP000278398">
    <property type="component" value="Unassembled WGS sequence"/>
</dbReference>
<sequence length="251" mass="25995">MSAKLKTVLLVAILAWVSGPAPAAEQVGETVYVNRTVTGDGRRLIVKSPVHRDELIATSNTGLGEFVFRDGTKFAVGMNSSIVIDKFVFAGDRTFKDLSLNAAKGSFRWISGSSRPSAYKINTPAGIIGVRGTALDIYVGEGGVTAVVLLSGAARFCGPSGCRDLQRRCDYVVATPRGGITSPARVNQGVLRQVSNVWALPFLTGDQPLSASFRTGTACGFASATAPSSSEGRDGAGSEAPGDSGGDYGGD</sequence>
<proteinExistence type="predicted"/>
<evidence type="ECO:0000256" key="1">
    <source>
        <dbReference type="SAM" id="MobiDB-lite"/>
    </source>
</evidence>
<evidence type="ECO:0000259" key="3">
    <source>
        <dbReference type="Pfam" id="PF04773"/>
    </source>
</evidence>
<dbReference type="RefSeq" id="WP_126700627.1">
    <property type="nucleotide sequence ID" value="NZ_RWKW01000051.1"/>
</dbReference>
<evidence type="ECO:0000313" key="5">
    <source>
        <dbReference type="Proteomes" id="UP000278398"/>
    </source>
</evidence>
<keyword evidence="2" id="KW-0732">Signal</keyword>
<dbReference type="Pfam" id="PF04773">
    <property type="entry name" value="FecR"/>
    <property type="match status" value="1"/>
</dbReference>
<dbReference type="EMBL" id="RWKW01000051">
    <property type="protein sequence ID" value="RST85722.1"/>
    <property type="molecule type" value="Genomic_DNA"/>
</dbReference>
<keyword evidence="5" id="KW-1185">Reference proteome</keyword>
<evidence type="ECO:0000313" key="4">
    <source>
        <dbReference type="EMBL" id="RST85722.1"/>
    </source>
</evidence>
<accession>A0A3S0A691</accession>
<evidence type="ECO:0000256" key="2">
    <source>
        <dbReference type="SAM" id="SignalP"/>
    </source>
</evidence>
<gene>
    <name evidence="4" type="ORF">EJC49_14380</name>
</gene>
<protein>
    <recommendedName>
        <fullName evidence="3">FecR protein domain-containing protein</fullName>
    </recommendedName>
</protein>
<feature type="domain" description="FecR protein" evidence="3">
    <location>
        <begin position="56"/>
        <end position="154"/>
    </location>
</feature>
<feature type="signal peptide" evidence="2">
    <location>
        <begin position="1"/>
        <end position="23"/>
    </location>
</feature>
<dbReference type="AlphaFoldDB" id="A0A3S0A691"/>
<organism evidence="4 5">
    <name type="scientific">Aquibium carbonis</name>
    <dbReference type="NCBI Taxonomy" id="2495581"/>
    <lineage>
        <taxon>Bacteria</taxon>
        <taxon>Pseudomonadati</taxon>
        <taxon>Pseudomonadota</taxon>
        <taxon>Alphaproteobacteria</taxon>
        <taxon>Hyphomicrobiales</taxon>
        <taxon>Phyllobacteriaceae</taxon>
        <taxon>Aquibium</taxon>
    </lineage>
</organism>
<feature type="chain" id="PRO_5018710531" description="FecR protein domain-containing protein" evidence="2">
    <location>
        <begin position="24"/>
        <end position="251"/>
    </location>
</feature>